<dbReference type="Gene3D" id="1.10.8.60">
    <property type="match status" value="1"/>
</dbReference>
<dbReference type="PANTHER" id="PTHR32071:SF101">
    <property type="entry name" value="ACETOIN DEHYDROGENASE OPERON TRANSCRIPTIONAL ACTIVATOR ACOR"/>
    <property type="match status" value="1"/>
</dbReference>
<dbReference type="Pfam" id="PF25601">
    <property type="entry name" value="AAA_lid_14"/>
    <property type="match status" value="1"/>
</dbReference>
<dbReference type="SUPFAM" id="SSF46689">
    <property type="entry name" value="Homeodomain-like"/>
    <property type="match status" value="1"/>
</dbReference>
<keyword evidence="4" id="KW-0238">DNA-binding</keyword>
<evidence type="ECO:0000256" key="3">
    <source>
        <dbReference type="ARBA" id="ARBA00023015"/>
    </source>
</evidence>
<dbReference type="SUPFAM" id="SSF52540">
    <property type="entry name" value="P-loop containing nucleoside triphosphate hydrolases"/>
    <property type="match status" value="1"/>
</dbReference>
<accession>S1NU59</accession>
<keyword evidence="1" id="KW-0547">Nucleotide-binding</keyword>
<feature type="domain" description="Sigma-54 factor interaction" evidence="6">
    <location>
        <begin position="291"/>
        <end position="515"/>
    </location>
</feature>
<evidence type="ECO:0000259" key="6">
    <source>
        <dbReference type="PROSITE" id="PS50045"/>
    </source>
</evidence>
<name>S1NU59_9ENTE</name>
<dbReference type="Proteomes" id="UP000014113">
    <property type="component" value="Unassembled WGS sequence"/>
</dbReference>
<dbReference type="InterPro" id="IPR058031">
    <property type="entry name" value="AAA_lid_NorR"/>
</dbReference>
<evidence type="ECO:0000313" key="7">
    <source>
        <dbReference type="EMBL" id="EOW84384.1"/>
    </source>
</evidence>
<dbReference type="GO" id="GO:0006355">
    <property type="term" value="P:regulation of DNA-templated transcription"/>
    <property type="evidence" value="ECO:0007669"/>
    <property type="project" value="InterPro"/>
</dbReference>
<keyword evidence="8" id="KW-1185">Reference proteome</keyword>
<dbReference type="PANTHER" id="PTHR32071">
    <property type="entry name" value="TRANSCRIPTIONAL REGULATORY PROTEIN"/>
    <property type="match status" value="1"/>
</dbReference>
<dbReference type="CDD" id="cd00009">
    <property type="entry name" value="AAA"/>
    <property type="match status" value="1"/>
</dbReference>
<dbReference type="AlphaFoldDB" id="S1NU59"/>
<dbReference type="GO" id="GO:0005524">
    <property type="term" value="F:ATP binding"/>
    <property type="evidence" value="ECO:0007669"/>
    <property type="project" value="UniProtKB-KW"/>
</dbReference>
<dbReference type="InterPro" id="IPR002197">
    <property type="entry name" value="HTH_Fis"/>
</dbReference>
<keyword evidence="5" id="KW-0804">Transcription</keyword>
<dbReference type="Gene3D" id="1.10.10.60">
    <property type="entry name" value="Homeodomain-like"/>
    <property type="match status" value="1"/>
</dbReference>
<dbReference type="SMART" id="SM00382">
    <property type="entry name" value="AAA"/>
    <property type="match status" value="1"/>
</dbReference>
<dbReference type="EMBL" id="ASWJ01000004">
    <property type="protein sequence ID" value="EOW84384.1"/>
    <property type="molecule type" value="Genomic_DNA"/>
</dbReference>
<evidence type="ECO:0000256" key="1">
    <source>
        <dbReference type="ARBA" id="ARBA00022741"/>
    </source>
</evidence>
<dbReference type="InterPro" id="IPR009057">
    <property type="entry name" value="Homeodomain-like_sf"/>
</dbReference>
<dbReference type="InterPro" id="IPR003018">
    <property type="entry name" value="GAF"/>
</dbReference>
<dbReference type="RefSeq" id="WP_016182446.1">
    <property type="nucleotide sequence ID" value="NZ_JXKI01000002.1"/>
</dbReference>
<dbReference type="PATRIC" id="fig|1121865.3.peg.273"/>
<dbReference type="Pfam" id="PF01590">
    <property type="entry name" value="GAF"/>
    <property type="match status" value="1"/>
</dbReference>
<dbReference type="Pfam" id="PF00158">
    <property type="entry name" value="Sigma54_activat"/>
    <property type="match status" value="1"/>
</dbReference>
<dbReference type="FunFam" id="3.40.50.300:FF:000006">
    <property type="entry name" value="DNA-binding transcriptional regulator NtrC"/>
    <property type="match status" value="1"/>
</dbReference>
<comment type="caution">
    <text evidence="7">The sequence shown here is derived from an EMBL/GenBank/DDBJ whole genome shotgun (WGS) entry which is preliminary data.</text>
</comment>
<dbReference type="InterPro" id="IPR029016">
    <property type="entry name" value="GAF-like_dom_sf"/>
</dbReference>
<dbReference type="Gene3D" id="3.40.50.300">
    <property type="entry name" value="P-loop containing nucleotide triphosphate hydrolases"/>
    <property type="match status" value="1"/>
</dbReference>
<dbReference type="OrthoDB" id="9771372at2"/>
<evidence type="ECO:0000256" key="4">
    <source>
        <dbReference type="ARBA" id="ARBA00023125"/>
    </source>
</evidence>
<dbReference type="Pfam" id="PF02954">
    <property type="entry name" value="HTH_8"/>
    <property type="match status" value="1"/>
</dbReference>
<sequence>MREDTWKRFINGDEAVLTRLPTNIADSWKNCHSHQVDPFLRKPRKMMTLTELKEKQRENKILIQLVKEEVKKIKYLFNIQYPLFILTDNEGTILWRDGHHQAKDYANDIYFNIGSRWSELDVGTNAIGMVLTSKKDATMALSDHYAVASRNWGCAASPIFDCEQKLIGVLDISTYNNDSVQESIFLLNTLTQRISNDYIHDELQKKVELLKYASRSLSEEILCDLHFQIVYLPEQLQEEYQLNQDIRLQLAKEEIYEKQEIYLLDELIGYRFKIYPTLKRKQQPHFQVVGIQSKNAGYQAFLRKVEQLSNSTVPVHIYGESGSGKEIIAKTVHLNSPFKDGPLIVVNCGALSENLLESELFGYAPGSFTGANKEGYEGKILQANHGSLFLDEIDSMSYKMQTALLRVLEEKKVMPINGKQQSVTFRLITASNQDLRKRVINKQFREDLFYRIYVGKVEIPPLRCRLEDLQPLIDLFCQRKNWYIPWKDSIYEVAKTFRWPGNIREFNNFLERLYIFYPDREPTKEEIHEIIQLGSLNELAEKEANPKEDKQKQAILNALASTHYHVTNAAKELGISRATLYRKMKEYQINQK</sequence>
<evidence type="ECO:0000313" key="8">
    <source>
        <dbReference type="Proteomes" id="UP000014113"/>
    </source>
</evidence>
<dbReference type="Gene3D" id="3.30.450.40">
    <property type="match status" value="1"/>
</dbReference>
<dbReference type="InterPro" id="IPR027417">
    <property type="entry name" value="P-loop_NTPase"/>
</dbReference>
<dbReference type="GO" id="GO:0043565">
    <property type="term" value="F:sequence-specific DNA binding"/>
    <property type="evidence" value="ECO:0007669"/>
    <property type="project" value="InterPro"/>
</dbReference>
<dbReference type="InterPro" id="IPR003593">
    <property type="entry name" value="AAA+_ATPase"/>
</dbReference>
<organism evidence="7 8">
    <name type="scientific">Enterococcus columbae DSM 7374 = ATCC 51263</name>
    <dbReference type="NCBI Taxonomy" id="1121865"/>
    <lineage>
        <taxon>Bacteria</taxon>
        <taxon>Bacillati</taxon>
        <taxon>Bacillota</taxon>
        <taxon>Bacilli</taxon>
        <taxon>Lactobacillales</taxon>
        <taxon>Enterococcaceae</taxon>
        <taxon>Enterococcus</taxon>
    </lineage>
</organism>
<dbReference type="InterPro" id="IPR002078">
    <property type="entry name" value="Sigma_54_int"/>
</dbReference>
<gene>
    <name evidence="7" type="ORF">I568_00879</name>
</gene>
<keyword evidence="2" id="KW-0067">ATP-binding</keyword>
<dbReference type="PROSITE" id="PS50045">
    <property type="entry name" value="SIGMA54_INTERACT_4"/>
    <property type="match status" value="1"/>
</dbReference>
<protein>
    <recommendedName>
        <fullName evidence="6">Sigma-54 factor interaction domain-containing protein</fullName>
    </recommendedName>
</protein>
<keyword evidence="3" id="KW-0805">Transcription regulation</keyword>
<proteinExistence type="predicted"/>
<reference evidence="7 8" key="1">
    <citation type="submission" date="2013-03" db="EMBL/GenBank/DDBJ databases">
        <title>The Genome Sequence of Enterococcus columbae ATCC_51263 (PacBio/Illumina hybrid assembly).</title>
        <authorList>
            <consortium name="The Broad Institute Genomics Platform"/>
            <consortium name="The Broad Institute Genome Sequencing Center for Infectious Disease"/>
            <person name="Earl A."/>
            <person name="Russ C."/>
            <person name="Gilmore M."/>
            <person name="Surin D."/>
            <person name="Walker B."/>
            <person name="Young S."/>
            <person name="Zeng Q."/>
            <person name="Gargeya S."/>
            <person name="Fitzgerald M."/>
            <person name="Haas B."/>
            <person name="Abouelleil A."/>
            <person name="Allen A.W."/>
            <person name="Alvarado L."/>
            <person name="Arachchi H.M."/>
            <person name="Berlin A.M."/>
            <person name="Chapman S.B."/>
            <person name="Gainer-Dewar J."/>
            <person name="Goldberg J."/>
            <person name="Griggs A."/>
            <person name="Gujja S."/>
            <person name="Hansen M."/>
            <person name="Howarth C."/>
            <person name="Imamovic A."/>
            <person name="Ireland A."/>
            <person name="Larimer J."/>
            <person name="McCowan C."/>
            <person name="Murphy C."/>
            <person name="Pearson M."/>
            <person name="Poon T.W."/>
            <person name="Priest M."/>
            <person name="Roberts A."/>
            <person name="Saif S."/>
            <person name="Shea T."/>
            <person name="Sisk P."/>
            <person name="Sykes S."/>
            <person name="Wortman J."/>
            <person name="Nusbaum C."/>
            <person name="Birren B."/>
        </authorList>
    </citation>
    <scope>NUCLEOTIDE SEQUENCE [LARGE SCALE GENOMIC DNA]</scope>
    <source>
        <strain evidence="7 8">ATCC 51263</strain>
    </source>
</reference>
<dbReference type="STRING" id="1121865.OMW_00281"/>
<dbReference type="eggNOG" id="COG3284">
    <property type="taxonomic scope" value="Bacteria"/>
</dbReference>
<dbReference type="PRINTS" id="PR01590">
    <property type="entry name" value="HTHFIS"/>
</dbReference>
<evidence type="ECO:0000256" key="2">
    <source>
        <dbReference type="ARBA" id="ARBA00022840"/>
    </source>
</evidence>
<evidence type="ECO:0000256" key="5">
    <source>
        <dbReference type="ARBA" id="ARBA00023163"/>
    </source>
</evidence>